<evidence type="ECO:0000256" key="1">
    <source>
        <dbReference type="SAM" id="MobiDB-lite"/>
    </source>
</evidence>
<name>A0A1J1HZG0_9DIPT</name>
<protein>
    <submittedName>
        <fullName evidence="2">CLUMA_CG006949, isoform A</fullName>
    </submittedName>
</protein>
<feature type="compositionally biased region" description="Polar residues" evidence="1">
    <location>
        <begin position="54"/>
        <end position="63"/>
    </location>
</feature>
<proteinExistence type="predicted"/>
<accession>A0A1J1HZG0</accession>
<dbReference type="Proteomes" id="UP000183832">
    <property type="component" value="Unassembled WGS sequence"/>
</dbReference>
<dbReference type="EMBL" id="CVRI01000037">
    <property type="protein sequence ID" value="CRK93413.1"/>
    <property type="molecule type" value="Genomic_DNA"/>
</dbReference>
<feature type="compositionally biased region" description="Basic and acidic residues" evidence="1">
    <location>
        <begin position="41"/>
        <end position="50"/>
    </location>
</feature>
<evidence type="ECO:0000313" key="2">
    <source>
        <dbReference type="EMBL" id="CRK93413.1"/>
    </source>
</evidence>
<sequence length="63" mass="7573">MFSFTDETRKHVDKNENDLQMYPNLRSDMRGFNDLIERNKSVLRREKTMPKDTPSASRSHLTW</sequence>
<keyword evidence="3" id="KW-1185">Reference proteome</keyword>
<feature type="region of interest" description="Disordered" evidence="1">
    <location>
        <begin position="41"/>
        <end position="63"/>
    </location>
</feature>
<dbReference type="AlphaFoldDB" id="A0A1J1HZG0"/>
<organism evidence="2 3">
    <name type="scientific">Clunio marinus</name>
    <dbReference type="NCBI Taxonomy" id="568069"/>
    <lineage>
        <taxon>Eukaryota</taxon>
        <taxon>Metazoa</taxon>
        <taxon>Ecdysozoa</taxon>
        <taxon>Arthropoda</taxon>
        <taxon>Hexapoda</taxon>
        <taxon>Insecta</taxon>
        <taxon>Pterygota</taxon>
        <taxon>Neoptera</taxon>
        <taxon>Endopterygota</taxon>
        <taxon>Diptera</taxon>
        <taxon>Nematocera</taxon>
        <taxon>Chironomoidea</taxon>
        <taxon>Chironomidae</taxon>
        <taxon>Clunio</taxon>
    </lineage>
</organism>
<reference evidence="2 3" key="1">
    <citation type="submission" date="2015-04" db="EMBL/GenBank/DDBJ databases">
        <authorList>
            <person name="Syromyatnikov M.Y."/>
            <person name="Popov V.N."/>
        </authorList>
    </citation>
    <scope>NUCLEOTIDE SEQUENCE [LARGE SCALE GENOMIC DNA]</scope>
</reference>
<evidence type="ECO:0000313" key="3">
    <source>
        <dbReference type="Proteomes" id="UP000183832"/>
    </source>
</evidence>
<gene>
    <name evidence="2" type="ORF">CLUMA_CG006949</name>
</gene>